<evidence type="ECO:0000256" key="14">
    <source>
        <dbReference type="SAM" id="Coils"/>
    </source>
</evidence>
<sequence length="576" mass="63945">MRFVTLISVLIAAFGIGIGVYYIAFSSFSTAELAKARARLSLYHSTVVAELERFSHLTYVLARDPFVIDTALGADRNALNHRLQEFTEQAGLEAIYLIDHTGDTIAASNAGSELSFVGQNYAFRPYFQDAMKNSQGRFYGIGTTTGRPGYFIADQVQTGTTDRLAVITLKIDLSALQDSWRASGEDVLLVNGDGVVLLSANPNWRYRSLSPLTDVQRQRIADARQFTNQPLTTLNWSKPSQNRALIDGQDALHVMATDLPHGWKLHYFTSDDRAVTQALLVAGSVFLLAASALILWQLRRARHMRQALQQSALEEALLRQTNSRLAREIEDRRTAERRLKRTQGELERAGRLAALGQLAASVTHELGQPIAAMRNHLIAAQISKSPPETLTERMNSLVERMEGITRQLKFFARSDDERFETFDLCAALQAALDLIDSNLQAGNVELHTSMPDFPVLVRGNRLRLEQVMINILRNAIDAMDDLDNRQLDVEIDQNDHSIWFEVRDTGHGLGDATLADLREPFITTRESGRGMGLGLAISASIVKDHGAEMRAENRPDGGALFRVTLPCPEAQEGSHP</sequence>
<reference evidence="17 18" key="1">
    <citation type="submission" date="2016-10" db="EMBL/GenBank/DDBJ databases">
        <authorList>
            <person name="de Groot N.N."/>
        </authorList>
    </citation>
    <scope>NUCLEOTIDE SEQUENCE [LARGE SCALE GENOMIC DNA]</scope>
    <source>
        <strain evidence="17 18">U95</strain>
    </source>
</reference>
<dbReference type="PROSITE" id="PS50109">
    <property type="entry name" value="HIS_KIN"/>
    <property type="match status" value="1"/>
</dbReference>
<proteinExistence type="predicted"/>
<evidence type="ECO:0000256" key="7">
    <source>
        <dbReference type="ARBA" id="ARBA00022692"/>
    </source>
</evidence>
<dbReference type="CDD" id="cd00082">
    <property type="entry name" value="HisKA"/>
    <property type="match status" value="1"/>
</dbReference>
<dbReference type="RefSeq" id="WP_090219721.1">
    <property type="nucleotide sequence ID" value="NZ_FMWG01000008.1"/>
</dbReference>
<dbReference type="Gene3D" id="6.10.250.3020">
    <property type="match status" value="1"/>
</dbReference>
<feature type="domain" description="Histidine kinase" evidence="16">
    <location>
        <begin position="361"/>
        <end position="569"/>
    </location>
</feature>
<evidence type="ECO:0000256" key="12">
    <source>
        <dbReference type="ARBA" id="ARBA00023012"/>
    </source>
</evidence>
<evidence type="ECO:0000256" key="10">
    <source>
        <dbReference type="ARBA" id="ARBA00022840"/>
    </source>
</evidence>
<dbReference type="Gene3D" id="3.30.450.20">
    <property type="entry name" value="PAS domain"/>
    <property type="match status" value="2"/>
</dbReference>
<keyword evidence="5" id="KW-0597">Phosphoprotein</keyword>
<evidence type="ECO:0000256" key="9">
    <source>
        <dbReference type="ARBA" id="ARBA00022777"/>
    </source>
</evidence>
<dbReference type="InterPro" id="IPR036890">
    <property type="entry name" value="HATPase_C_sf"/>
</dbReference>
<keyword evidence="18" id="KW-1185">Reference proteome</keyword>
<keyword evidence="13 15" id="KW-0472">Membrane</keyword>
<gene>
    <name evidence="17" type="ORF">SAMN04488118_108118</name>
</gene>
<dbReference type="InterPro" id="IPR004358">
    <property type="entry name" value="Sig_transdc_His_kin-like_C"/>
</dbReference>
<dbReference type="SUPFAM" id="SSF55874">
    <property type="entry name" value="ATPase domain of HSP90 chaperone/DNA topoisomerase II/histidine kinase"/>
    <property type="match status" value="1"/>
</dbReference>
<dbReference type="Gene3D" id="3.30.565.10">
    <property type="entry name" value="Histidine kinase-like ATPase, C-terminal domain"/>
    <property type="match status" value="1"/>
</dbReference>
<comment type="catalytic activity">
    <reaction evidence="1">
        <text>ATP + protein L-histidine = ADP + protein N-phospho-L-histidine.</text>
        <dbReference type="EC" id="2.7.13.3"/>
    </reaction>
</comment>
<evidence type="ECO:0000313" key="18">
    <source>
        <dbReference type="Proteomes" id="UP000198767"/>
    </source>
</evidence>
<keyword evidence="4" id="KW-1003">Cell membrane</keyword>
<dbReference type="GO" id="GO:0000155">
    <property type="term" value="F:phosphorelay sensor kinase activity"/>
    <property type="evidence" value="ECO:0007669"/>
    <property type="project" value="InterPro"/>
</dbReference>
<evidence type="ECO:0000256" key="3">
    <source>
        <dbReference type="ARBA" id="ARBA00012438"/>
    </source>
</evidence>
<evidence type="ECO:0000256" key="4">
    <source>
        <dbReference type="ARBA" id="ARBA00022475"/>
    </source>
</evidence>
<dbReference type="InterPro" id="IPR017055">
    <property type="entry name" value="Sig_transdc_His_kinase_DctB"/>
</dbReference>
<dbReference type="SUPFAM" id="SSF47384">
    <property type="entry name" value="Homodimeric domain of signal transducing histidine kinase"/>
    <property type="match status" value="1"/>
</dbReference>
<dbReference type="SMART" id="SM00388">
    <property type="entry name" value="HisKA"/>
    <property type="match status" value="1"/>
</dbReference>
<keyword evidence="7 15" id="KW-0812">Transmembrane</keyword>
<protein>
    <recommendedName>
        <fullName evidence="3">histidine kinase</fullName>
        <ecNumber evidence="3">2.7.13.3</ecNumber>
    </recommendedName>
</protein>
<keyword evidence="14" id="KW-0175">Coiled coil</keyword>
<dbReference type="Pfam" id="PF02518">
    <property type="entry name" value="HATPase_c"/>
    <property type="match status" value="1"/>
</dbReference>
<keyword evidence="6" id="KW-0808">Transferase</keyword>
<dbReference type="Pfam" id="PF02743">
    <property type="entry name" value="dCache_1"/>
    <property type="match status" value="1"/>
</dbReference>
<keyword evidence="10" id="KW-0067">ATP-binding</keyword>
<dbReference type="InterPro" id="IPR036097">
    <property type="entry name" value="HisK_dim/P_sf"/>
</dbReference>
<dbReference type="PANTHER" id="PTHR43065">
    <property type="entry name" value="SENSOR HISTIDINE KINASE"/>
    <property type="match status" value="1"/>
</dbReference>
<dbReference type="InterPro" id="IPR005467">
    <property type="entry name" value="His_kinase_dom"/>
</dbReference>
<dbReference type="InterPro" id="IPR033479">
    <property type="entry name" value="dCache_1"/>
</dbReference>
<evidence type="ECO:0000256" key="13">
    <source>
        <dbReference type="ARBA" id="ARBA00023136"/>
    </source>
</evidence>
<evidence type="ECO:0000256" key="2">
    <source>
        <dbReference type="ARBA" id="ARBA00004651"/>
    </source>
</evidence>
<comment type="subcellular location">
    <subcellularLocation>
        <location evidence="2">Cell membrane</location>
        <topology evidence="2">Multi-pass membrane protein</topology>
    </subcellularLocation>
</comment>
<evidence type="ECO:0000256" key="15">
    <source>
        <dbReference type="SAM" id="Phobius"/>
    </source>
</evidence>
<dbReference type="EC" id="2.7.13.3" evidence="3"/>
<keyword evidence="9 17" id="KW-0418">Kinase</keyword>
<dbReference type="InterPro" id="IPR003661">
    <property type="entry name" value="HisK_dim/P_dom"/>
</dbReference>
<feature type="transmembrane region" description="Helical" evidence="15">
    <location>
        <begin position="274"/>
        <end position="296"/>
    </location>
</feature>
<accession>A0A1G5R456</accession>
<evidence type="ECO:0000256" key="5">
    <source>
        <dbReference type="ARBA" id="ARBA00022553"/>
    </source>
</evidence>
<evidence type="ECO:0000313" key="17">
    <source>
        <dbReference type="EMBL" id="SCZ68853.1"/>
    </source>
</evidence>
<dbReference type="Proteomes" id="UP000198767">
    <property type="component" value="Unassembled WGS sequence"/>
</dbReference>
<dbReference type="GO" id="GO:0005886">
    <property type="term" value="C:plasma membrane"/>
    <property type="evidence" value="ECO:0007669"/>
    <property type="project" value="UniProtKB-SubCell"/>
</dbReference>
<evidence type="ECO:0000256" key="8">
    <source>
        <dbReference type="ARBA" id="ARBA00022741"/>
    </source>
</evidence>
<keyword evidence="12" id="KW-0902">Two-component regulatory system</keyword>
<dbReference type="EMBL" id="FMWG01000008">
    <property type="protein sequence ID" value="SCZ68853.1"/>
    <property type="molecule type" value="Genomic_DNA"/>
</dbReference>
<dbReference type="PIRSF" id="PIRSF036431">
    <property type="entry name" value="STHK_DctB"/>
    <property type="match status" value="1"/>
</dbReference>
<dbReference type="Gene3D" id="1.10.287.130">
    <property type="match status" value="1"/>
</dbReference>
<dbReference type="Pfam" id="PF00512">
    <property type="entry name" value="HisKA"/>
    <property type="match status" value="1"/>
</dbReference>
<keyword evidence="8" id="KW-0547">Nucleotide-binding</keyword>
<evidence type="ECO:0000256" key="6">
    <source>
        <dbReference type="ARBA" id="ARBA00022679"/>
    </source>
</evidence>
<evidence type="ECO:0000256" key="11">
    <source>
        <dbReference type="ARBA" id="ARBA00022989"/>
    </source>
</evidence>
<dbReference type="SUPFAM" id="SSF103190">
    <property type="entry name" value="Sensory domain-like"/>
    <property type="match status" value="1"/>
</dbReference>
<dbReference type="InterPro" id="IPR003594">
    <property type="entry name" value="HATPase_dom"/>
</dbReference>
<evidence type="ECO:0000259" key="16">
    <source>
        <dbReference type="PROSITE" id="PS50109"/>
    </source>
</evidence>
<dbReference type="PRINTS" id="PR00344">
    <property type="entry name" value="BCTRLSENSOR"/>
</dbReference>
<dbReference type="AlphaFoldDB" id="A0A1G5R456"/>
<dbReference type="STRING" id="1156985.SAMN04488118_108118"/>
<keyword evidence="11 15" id="KW-1133">Transmembrane helix</keyword>
<dbReference type="SMART" id="SM00387">
    <property type="entry name" value="HATPase_c"/>
    <property type="match status" value="1"/>
</dbReference>
<feature type="coiled-coil region" evidence="14">
    <location>
        <begin position="318"/>
        <end position="352"/>
    </location>
</feature>
<dbReference type="InterPro" id="IPR029151">
    <property type="entry name" value="Sensor-like_sf"/>
</dbReference>
<dbReference type="OrthoDB" id="7568856at2"/>
<dbReference type="PANTHER" id="PTHR43065:SF46">
    <property type="entry name" value="C4-DICARBOXYLATE TRANSPORT SENSOR PROTEIN DCTB"/>
    <property type="match status" value="1"/>
</dbReference>
<name>A0A1G5R456_9RHOB</name>
<dbReference type="GO" id="GO:0005524">
    <property type="term" value="F:ATP binding"/>
    <property type="evidence" value="ECO:0007669"/>
    <property type="project" value="UniProtKB-KW"/>
</dbReference>
<evidence type="ECO:0000256" key="1">
    <source>
        <dbReference type="ARBA" id="ARBA00000085"/>
    </source>
</evidence>
<organism evidence="17 18">
    <name type="scientific">Epibacterium ulvae</name>
    <dbReference type="NCBI Taxonomy" id="1156985"/>
    <lineage>
        <taxon>Bacteria</taxon>
        <taxon>Pseudomonadati</taxon>
        <taxon>Pseudomonadota</taxon>
        <taxon>Alphaproteobacteria</taxon>
        <taxon>Rhodobacterales</taxon>
        <taxon>Roseobacteraceae</taxon>
        <taxon>Epibacterium</taxon>
    </lineage>
</organism>